<protein>
    <recommendedName>
        <fullName evidence="2">BTB domain-containing protein</fullName>
    </recommendedName>
</protein>
<feature type="domain" description="BTB" evidence="2">
    <location>
        <begin position="44"/>
        <end position="108"/>
    </location>
</feature>
<dbReference type="Gene3D" id="3.30.710.10">
    <property type="entry name" value="Potassium Channel Kv1.1, Chain A"/>
    <property type="match status" value="1"/>
</dbReference>
<dbReference type="AlphaFoldDB" id="A0A4R0RZK7"/>
<feature type="compositionally biased region" description="Basic and acidic residues" evidence="1">
    <location>
        <begin position="10"/>
        <end position="19"/>
    </location>
</feature>
<evidence type="ECO:0000313" key="4">
    <source>
        <dbReference type="Proteomes" id="UP000292702"/>
    </source>
</evidence>
<dbReference type="STRING" id="92696.A0A4R0RZK7"/>
<evidence type="ECO:0000259" key="2">
    <source>
        <dbReference type="PROSITE" id="PS50097"/>
    </source>
</evidence>
<dbReference type="InterPro" id="IPR011333">
    <property type="entry name" value="SKP1/BTB/POZ_sf"/>
</dbReference>
<sequence>MVTPSPAKRPRIDFEDDHANPPPPTSGNGPVSIYQRGNHWFEDGNVVLVTENTAFRVYQGILSKNSDVFRDMFTIPQPADAEKMEGCPVVHLTDTKADFGRLLTILFDVGNWYPTPRRKLPFELVSTMLRLGTKYQVEYLRQDAIHLLQQIFPTQLDLLWGASIATLEPFNQKKAETYEVDSDAVEMVLVDAIATVNIARTFDIKTILPPALYVCMQLDKSLIMRGFLDKSGVLHKLHPEDQLSLWKAEATLREHHASQIGFVVQPERHRGSYYGLVHRCTDVLSESEWIYSIDLCANCYAHFDEDYTAKRQKVWDGLAKIFEVDGLQWPSD</sequence>
<name>A0A4R0RZK7_9APHY</name>
<gene>
    <name evidence="3" type="ORF">EIP91_010008</name>
</gene>
<reference evidence="3 4" key="1">
    <citation type="submission" date="2018-11" db="EMBL/GenBank/DDBJ databases">
        <title>Genome assembly of Steccherinum ochraceum LE-BIN_3174, the white-rot fungus of the Steccherinaceae family (The Residual Polyporoid clade, Polyporales, Basidiomycota).</title>
        <authorList>
            <person name="Fedorova T.V."/>
            <person name="Glazunova O.A."/>
            <person name="Landesman E.O."/>
            <person name="Moiseenko K.V."/>
            <person name="Psurtseva N.V."/>
            <person name="Savinova O.S."/>
            <person name="Shakhova N.V."/>
            <person name="Tyazhelova T.V."/>
            <person name="Vasina D.V."/>
        </authorList>
    </citation>
    <scope>NUCLEOTIDE SEQUENCE [LARGE SCALE GENOMIC DNA]</scope>
    <source>
        <strain evidence="3 4">LE-BIN_3174</strain>
    </source>
</reference>
<evidence type="ECO:0000313" key="3">
    <source>
        <dbReference type="EMBL" id="TCD68724.1"/>
    </source>
</evidence>
<dbReference type="Proteomes" id="UP000292702">
    <property type="component" value="Unassembled WGS sequence"/>
</dbReference>
<dbReference type="PROSITE" id="PS50097">
    <property type="entry name" value="BTB"/>
    <property type="match status" value="1"/>
</dbReference>
<dbReference type="OrthoDB" id="3036049at2759"/>
<feature type="region of interest" description="Disordered" evidence="1">
    <location>
        <begin position="1"/>
        <end position="32"/>
    </location>
</feature>
<proteinExistence type="predicted"/>
<organism evidence="3 4">
    <name type="scientific">Steccherinum ochraceum</name>
    <dbReference type="NCBI Taxonomy" id="92696"/>
    <lineage>
        <taxon>Eukaryota</taxon>
        <taxon>Fungi</taxon>
        <taxon>Dikarya</taxon>
        <taxon>Basidiomycota</taxon>
        <taxon>Agaricomycotina</taxon>
        <taxon>Agaricomycetes</taxon>
        <taxon>Polyporales</taxon>
        <taxon>Steccherinaceae</taxon>
        <taxon>Steccherinum</taxon>
    </lineage>
</organism>
<evidence type="ECO:0000256" key="1">
    <source>
        <dbReference type="SAM" id="MobiDB-lite"/>
    </source>
</evidence>
<dbReference type="InterPro" id="IPR000210">
    <property type="entry name" value="BTB/POZ_dom"/>
</dbReference>
<accession>A0A4R0RZK7</accession>
<dbReference type="EMBL" id="RWJN01000059">
    <property type="protein sequence ID" value="TCD68724.1"/>
    <property type="molecule type" value="Genomic_DNA"/>
</dbReference>
<comment type="caution">
    <text evidence="3">The sequence shown here is derived from an EMBL/GenBank/DDBJ whole genome shotgun (WGS) entry which is preliminary data.</text>
</comment>
<keyword evidence="4" id="KW-1185">Reference proteome</keyword>
<dbReference type="SMART" id="SM00225">
    <property type="entry name" value="BTB"/>
    <property type="match status" value="1"/>
</dbReference>